<evidence type="ECO:0000313" key="3">
    <source>
        <dbReference type="Proteomes" id="UP000324832"/>
    </source>
</evidence>
<organism evidence="2 3">
    <name type="scientific">Leptidea sinapis</name>
    <dbReference type="NCBI Taxonomy" id="189913"/>
    <lineage>
        <taxon>Eukaryota</taxon>
        <taxon>Metazoa</taxon>
        <taxon>Ecdysozoa</taxon>
        <taxon>Arthropoda</taxon>
        <taxon>Hexapoda</taxon>
        <taxon>Insecta</taxon>
        <taxon>Pterygota</taxon>
        <taxon>Neoptera</taxon>
        <taxon>Endopterygota</taxon>
        <taxon>Lepidoptera</taxon>
        <taxon>Glossata</taxon>
        <taxon>Ditrysia</taxon>
        <taxon>Papilionoidea</taxon>
        <taxon>Pieridae</taxon>
        <taxon>Dismorphiinae</taxon>
        <taxon>Leptidea</taxon>
    </lineage>
</organism>
<reference evidence="2 3" key="1">
    <citation type="submission" date="2017-07" db="EMBL/GenBank/DDBJ databases">
        <authorList>
            <person name="Talla V."/>
            <person name="Backstrom N."/>
        </authorList>
    </citation>
    <scope>NUCLEOTIDE SEQUENCE [LARGE SCALE GENOMIC DNA]</scope>
</reference>
<dbReference type="Proteomes" id="UP000324832">
    <property type="component" value="Unassembled WGS sequence"/>
</dbReference>
<feature type="region of interest" description="Disordered" evidence="1">
    <location>
        <begin position="1"/>
        <end position="29"/>
    </location>
</feature>
<evidence type="ECO:0000256" key="1">
    <source>
        <dbReference type="SAM" id="MobiDB-lite"/>
    </source>
</evidence>
<keyword evidence="3" id="KW-1185">Reference proteome</keyword>
<evidence type="ECO:0000313" key="2">
    <source>
        <dbReference type="EMBL" id="VVC90614.1"/>
    </source>
</evidence>
<name>A0A5E4Q074_9NEOP</name>
<proteinExistence type="predicted"/>
<accession>A0A5E4Q074</accession>
<gene>
    <name evidence="2" type="ORF">LSINAPIS_LOCUS3485</name>
</gene>
<dbReference type="EMBL" id="FZQP02000837">
    <property type="protein sequence ID" value="VVC90614.1"/>
    <property type="molecule type" value="Genomic_DNA"/>
</dbReference>
<protein>
    <submittedName>
        <fullName evidence="2">Uncharacterized protein</fullName>
    </submittedName>
</protein>
<sequence>MRVQVRIERITDTNTQQDDEKPLSDLSSNITSDIDLNISDSSTWLDLPSSRSSSSFSDLDV</sequence>
<feature type="compositionally biased region" description="Basic and acidic residues" evidence="1">
    <location>
        <begin position="1"/>
        <end position="11"/>
    </location>
</feature>
<dbReference type="AlphaFoldDB" id="A0A5E4Q074"/>